<feature type="domain" description="C2H2-type" evidence="11">
    <location>
        <begin position="928"/>
        <end position="956"/>
    </location>
</feature>
<keyword evidence="6" id="KW-0539">Nucleus</keyword>
<keyword evidence="5 8" id="KW-0862">Zinc</keyword>
<feature type="compositionally biased region" description="Basic and acidic residues" evidence="9">
    <location>
        <begin position="777"/>
        <end position="788"/>
    </location>
</feature>
<organism evidence="13 14">
    <name type="scientific">Anopheles farauti</name>
    <dbReference type="NCBI Taxonomy" id="69004"/>
    <lineage>
        <taxon>Eukaryota</taxon>
        <taxon>Metazoa</taxon>
        <taxon>Ecdysozoa</taxon>
        <taxon>Arthropoda</taxon>
        <taxon>Hexapoda</taxon>
        <taxon>Insecta</taxon>
        <taxon>Pterygota</taxon>
        <taxon>Neoptera</taxon>
        <taxon>Endopterygota</taxon>
        <taxon>Diptera</taxon>
        <taxon>Nematocera</taxon>
        <taxon>Culicoidea</taxon>
        <taxon>Culicidae</taxon>
        <taxon>Anophelinae</taxon>
        <taxon>Anopheles</taxon>
    </lineage>
</organism>
<dbReference type="GO" id="GO:0000978">
    <property type="term" value="F:RNA polymerase II cis-regulatory region sequence-specific DNA binding"/>
    <property type="evidence" value="ECO:0007669"/>
    <property type="project" value="TreeGrafter"/>
</dbReference>
<feature type="compositionally biased region" description="Low complexity" evidence="9">
    <location>
        <begin position="271"/>
        <end position="286"/>
    </location>
</feature>
<keyword evidence="10" id="KW-0732">Signal</keyword>
<feature type="compositionally biased region" description="Basic and acidic residues" evidence="9">
    <location>
        <begin position="289"/>
        <end position="299"/>
    </location>
</feature>
<dbReference type="AlphaFoldDB" id="A0A182QNT2"/>
<dbReference type="EnsemblMetazoa" id="AFAF013897-RA">
    <property type="protein sequence ID" value="AFAF013897-PA"/>
    <property type="gene ID" value="AFAF013897"/>
</dbReference>
<comment type="subcellular location">
    <subcellularLocation>
        <location evidence="1">Nucleus</location>
    </subcellularLocation>
</comment>
<evidence type="ECO:0008006" key="15">
    <source>
        <dbReference type="Google" id="ProtNLM"/>
    </source>
</evidence>
<feature type="compositionally biased region" description="Low complexity" evidence="9">
    <location>
        <begin position="366"/>
        <end position="387"/>
    </location>
</feature>
<name>A0A182QNT2_9DIPT</name>
<feature type="compositionally biased region" description="Polar residues" evidence="9">
    <location>
        <begin position="446"/>
        <end position="456"/>
    </location>
</feature>
<dbReference type="PROSITE" id="PS50157">
    <property type="entry name" value="ZINC_FINGER_C2H2_2"/>
    <property type="match status" value="3"/>
</dbReference>
<dbReference type="InterPro" id="IPR036236">
    <property type="entry name" value="Znf_C2H2_sf"/>
</dbReference>
<evidence type="ECO:0000256" key="5">
    <source>
        <dbReference type="ARBA" id="ARBA00022833"/>
    </source>
</evidence>
<dbReference type="PROSITE" id="PS00028">
    <property type="entry name" value="ZINC_FINGER_C2H2_1"/>
    <property type="match status" value="4"/>
</dbReference>
<keyword evidence="2 8" id="KW-0479">Metal-binding</keyword>
<feature type="region of interest" description="Disordered" evidence="9">
    <location>
        <begin position="209"/>
        <end position="463"/>
    </location>
</feature>
<sequence length="1094" mass="121363">MFFLLIVSFKDCCVYGSFGNSVPACIRRVICIIYRSETVSWTIHTFMMECMILKIPRYLRTCRLCGLHGSHQTMDEDLANKIRVCFGLAISLKDNTLPQTVCTRCTAKVNDVEKYRKFFMFVQLEHFLKRSQYFAKTERNSIKILREPVTEVELPPTGATNGFHPTDRTDQIRNKQPKPRIGLIIKENIIQRPVASRRFHMSSRRLLADSRSYRSRQASASSRRHIYPSPSVSSSSCSDQTSSYKSRRLGLSQASSPHAHPIRSTCHRAALPSSSTSCPLPSTKSSRQPPEKNTSRHSLETNSCRSTSGTNVPRHETTSGLSSTSPHPTSAHNTLPNTSSQSPKQNTSSHPPACKSAPHTASPNILSHPPSSSAPPSTHTRSTPSLPESCSVKPATTALPPAPRGPVSSGRPHPSAHSNSVRPAITSAPRPSPPSVPSSTVRPLGLSNTKRPSIASNAVPPSIPTKASCPTVPAIASCSTLTSVALRSPVPSTTCRLPAPSIACEDSFPKVSSTSPQPPVPSMGVNVQAPSIPLVPTVASSCSLVPVSTIPVRLQNPTSFSSTNATVSTGLAPIEAHLVSPVPPACSPPNSPSPSPPPRSSFPPSPESSPTSPYVLYRSLPSSPTPSIIVPPIYTKVEACDEDEMIETDKFNTLEVVEIGLPSEQISTDAVEPIEALIKEETIKKETIRHETIKQETIKQEKINTVEEKHEPLVGIPPVTDAIEALDLEVLEDGLEEMIEVLEPELEEQIANDSKDDILEQIQSDRKSNDDDDEIEKDSAAEDHGTMVIGEEHLEAGFEEDEKYETVSVVDDDAELVEMVEILEPEFDTEDTTQAECDPTAAVANRRPHQETRRRRRSKISGKELYKSLLTECTVCHKNVERNRLEGHMNRHAGRKPFSCPKEGCSARFHCKHACRLHVRCRHGSETFPCQKCDKVYKAKRDLLGHMRETHTEPRFSCDICSKKFTTKSRLKQHRHYHTNERNHPCHICKMSFYSNFQLKVHMRTHTKFSPYKCTICFKEFRYRHMSKEHLTKDHGIEPSAQKDWVIQYPEPDPEEVEVVQGDTNMVRYNVQRLIEPNEDDAENGTTTMSINPD</sequence>
<protein>
    <recommendedName>
        <fullName evidence="15">Protein krueppel</fullName>
    </recommendedName>
</protein>
<feature type="compositionally biased region" description="Pro residues" evidence="9">
    <location>
        <begin position="582"/>
        <end position="607"/>
    </location>
</feature>
<proteinExistence type="predicted"/>
<keyword evidence="3" id="KW-0677">Repeat</keyword>
<dbReference type="Gene3D" id="3.30.160.60">
    <property type="entry name" value="Classic Zinc Finger"/>
    <property type="match status" value="3"/>
</dbReference>
<dbReference type="GO" id="GO:0008270">
    <property type="term" value="F:zinc ion binding"/>
    <property type="evidence" value="ECO:0007669"/>
    <property type="project" value="UniProtKB-UniRule"/>
</dbReference>
<feature type="binding site" evidence="8">
    <location>
        <position position="65"/>
    </location>
    <ligand>
        <name>Zn(2+)</name>
        <dbReference type="ChEBI" id="CHEBI:29105"/>
    </ligand>
</feature>
<dbReference type="SMART" id="SM00355">
    <property type="entry name" value="ZnF_C2H2"/>
    <property type="match status" value="6"/>
</dbReference>
<dbReference type="GO" id="GO:0000981">
    <property type="term" value="F:DNA-binding transcription factor activity, RNA polymerase II-specific"/>
    <property type="evidence" value="ECO:0007669"/>
    <property type="project" value="TreeGrafter"/>
</dbReference>
<dbReference type="VEuPathDB" id="VectorBase:AFAF013897"/>
<feature type="region of interest" description="Disordered" evidence="9">
    <location>
        <begin position="155"/>
        <end position="178"/>
    </location>
</feature>
<evidence type="ECO:0000313" key="14">
    <source>
        <dbReference type="Proteomes" id="UP000075886"/>
    </source>
</evidence>
<dbReference type="InterPro" id="IPR013087">
    <property type="entry name" value="Znf_C2H2_type"/>
</dbReference>
<feature type="compositionally biased region" description="Low complexity" evidence="9">
    <location>
        <begin position="229"/>
        <end position="244"/>
    </location>
</feature>
<feature type="region of interest" description="Disordered" evidence="9">
    <location>
        <begin position="582"/>
        <end position="617"/>
    </location>
</feature>
<reference evidence="14" key="1">
    <citation type="submission" date="2014-01" db="EMBL/GenBank/DDBJ databases">
        <title>The Genome Sequence of Anopheles farauti FAR1 (V2).</title>
        <authorList>
            <consortium name="The Broad Institute Genomics Platform"/>
            <person name="Neafsey D.E."/>
            <person name="Besansky N."/>
            <person name="Howell P."/>
            <person name="Walton C."/>
            <person name="Young S.K."/>
            <person name="Zeng Q."/>
            <person name="Gargeya S."/>
            <person name="Fitzgerald M."/>
            <person name="Haas B."/>
            <person name="Abouelleil A."/>
            <person name="Allen A.W."/>
            <person name="Alvarado L."/>
            <person name="Arachchi H.M."/>
            <person name="Berlin A.M."/>
            <person name="Chapman S.B."/>
            <person name="Gainer-Dewar J."/>
            <person name="Goldberg J."/>
            <person name="Griggs A."/>
            <person name="Gujja S."/>
            <person name="Hansen M."/>
            <person name="Howarth C."/>
            <person name="Imamovic A."/>
            <person name="Ireland A."/>
            <person name="Larimer J."/>
            <person name="McCowan C."/>
            <person name="Murphy C."/>
            <person name="Pearson M."/>
            <person name="Poon T.W."/>
            <person name="Priest M."/>
            <person name="Roberts A."/>
            <person name="Saif S."/>
            <person name="Shea T."/>
            <person name="Sisk P."/>
            <person name="Sykes S."/>
            <person name="Wortman J."/>
            <person name="Nusbaum C."/>
            <person name="Birren B."/>
        </authorList>
    </citation>
    <scope>NUCLEOTIDE SEQUENCE [LARGE SCALE GENOMIC DNA]</scope>
    <source>
        <strain evidence="14">FAR1</strain>
    </source>
</reference>
<feature type="domain" description="ZAD" evidence="12">
    <location>
        <begin position="60"/>
        <end position="129"/>
    </location>
</feature>
<evidence type="ECO:0000259" key="12">
    <source>
        <dbReference type="PROSITE" id="PS51915"/>
    </source>
</evidence>
<evidence type="ECO:0000256" key="6">
    <source>
        <dbReference type="ARBA" id="ARBA00023242"/>
    </source>
</evidence>
<dbReference type="PANTHER" id="PTHR23226">
    <property type="entry name" value="ZINC FINGER AND SCAN DOMAIN-CONTAINING"/>
    <property type="match status" value="1"/>
</dbReference>
<evidence type="ECO:0000256" key="7">
    <source>
        <dbReference type="PROSITE-ProRule" id="PRU00042"/>
    </source>
</evidence>
<evidence type="ECO:0000256" key="3">
    <source>
        <dbReference type="ARBA" id="ARBA00022737"/>
    </source>
</evidence>
<dbReference type="SUPFAM" id="SSF57716">
    <property type="entry name" value="Glucocorticoid receptor-like (DNA-binding domain)"/>
    <property type="match status" value="1"/>
</dbReference>
<dbReference type="STRING" id="69004.A0A182QNT2"/>
<evidence type="ECO:0000256" key="4">
    <source>
        <dbReference type="ARBA" id="ARBA00022771"/>
    </source>
</evidence>
<evidence type="ECO:0000256" key="10">
    <source>
        <dbReference type="SAM" id="SignalP"/>
    </source>
</evidence>
<dbReference type="PROSITE" id="PS51915">
    <property type="entry name" value="ZAD"/>
    <property type="match status" value="1"/>
</dbReference>
<dbReference type="InterPro" id="IPR012934">
    <property type="entry name" value="Znf_AD"/>
</dbReference>
<keyword evidence="4 7" id="KW-0863">Zinc-finger</keyword>
<feature type="binding site" evidence="8">
    <location>
        <position position="62"/>
    </location>
    <ligand>
        <name>Zn(2+)</name>
        <dbReference type="ChEBI" id="CHEBI:29105"/>
    </ligand>
</feature>
<feature type="compositionally biased region" description="Polar residues" evidence="9">
    <location>
        <begin position="318"/>
        <end position="350"/>
    </location>
</feature>
<reference evidence="13" key="2">
    <citation type="submission" date="2020-05" db="UniProtKB">
        <authorList>
            <consortium name="EnsemblMetazoa"/>
        </authorList>
    </citation>
    <scope>IDENTIFICATION</scope>
    <source>
        <strain evidence="13">FAR1</strain>
    </source>
</reference>
<feature type="compositionally biased region" description="Polar residues" evidence="9">
    <location>
        <begin position="300"/>
        <end position="311"/>
    </location>
</feature>
<keyword evidence="14" id="KW-1185">Reference proteome</keyword>
<feature type="domain" description="C2H2-type" evidence="11">
    <location>
        <begin position="956"/>
        <end position="983"/>
    </location>
</feature>
<feature type="binding site" evidence="8">
    <location>
        <position position="105"/>
    </location>
    <ligand>
        <name>Zn(2+)</name>
        <dbReference type="ChEBI" id="CHEBI:29105"/>
    </ligand>
</feature>
<feature type="signal peptide" evidence="10">
    <location>
        <begin position="1"/>
        <end position="19"/>
    </location>
</feature>
<evidence type="ECO:0000256" key="9">
    <source>
        <dbReference type="SAM" id="MobiDB-lite"/>
    </source>
</evidence>
<evidence type="ECO:0000256" key="8">
    <source>
        <dbReference type="PROSITE-ProRule" id="PRU01263"/>
    </source>
</evidence>
<accession>A0A182QNT2</accession>
<dbReference type="GO" id="GO:0005634">
    <property type="term" value="C:nucleus"/>
    <property type="evidence" value="ECO:0007669"/>
    <property type="project" value="UniProtKB-SubCell"/>
</dbReference>
<dbReference type="EMBL" id="AXCN02002201">
    <property type="status" value="NOT_ANNOTATED_CDS"/>
    <property type="molecule type" value="Genomic_DNA"/>
</dbReference>
<evidence type="ECO:0000256" key="2">
    <source>
        <dbReference type="ARBA" id="ARBA00022723"/>
    </source>
</evidence>
<feature type="binding site" evidence="8">
    <location>
        <position position="102"/>
    </location>
    <ligand>
        <name>Zn(2+)</name>
        <dbReference type="ChEBI" id="CHEBI:29105"/>
    </ligand>
</feature>
<dbReference type="PANTHER" id="PTHR23226:SF416">
    <property type="entry name" value="FI01424P"/>
    <property type="match status" value="1"/>
</dbReference>
<feature type="chain" id="PRO_5046805892" description="Protein krueppel" evidence="10">
    <location>
        <begin position="20"/>
        <end position="1094"/>
    </location>
</feature>
<evidence type="ECO:0000313" key="13">
    <source>
        <dbReference type="EnsemblMetazoa" id="AFAF013897-PA"/>
    </source>
</evidence>
<feature type="region of interest" description="Disordered" evidence="9">
    <location>
        <begin position="763"/>
        <end position="788"/>
    </location>
</feature>
<dbReference type="SUPFAM" id="SSF57667">
    <property type="entry name" value="beta-beta-alpha zinc fingers"/>
    <property type="match status" value="3"/>
</dbReference>
<dbReference type="Proteomes" id="UP000075886">
    <property type="component" value="Unassembled WGS sequence"/>
</dbReference>
<feature type="domain" description="C2H2-type" evidence="11">
    <location>
        <begin position="984"/>
        <end position="1011"/>
    </location>
</feature>
<evidence type="ECO:0000259" key="11">
    <source>
        <dbReference type="PROSITE" id="PS50157"/>
    </source>
</evidence>
<evidence type="ECO:0000256" key="1">
    <source>
        <dbReference type="ARBA" id="ARBA00004123"/>
    </source>
</evidence>